<dbReference type="WBParaSite" id="SPAL_0001591600.1">
    <property type="protein sequence ID" value="SPAL_0001591600.1"/>
    <property type="gene ID" value="SPAL_0001591600"/>
</dbReference>
<evidence type="ECO:0000256" key="2">
    <source>
        <dbReference type="ARBA" id="ARBA00022989"/>
    </source>
</evidence>
<organism evidence="5 6">
    <name type="scientific">Strongyloides papillosus</name>
    <name type="common">Intestinal threadworm</name>
    <dbReference type="NCBI Taxonomy" id="174720"/>
    <lineage>
        <taxon>Eukaryota</taxon>
        <taxon>Metazoa</taxon>
        <taxon>Ecdysozoa</taxon>
        <taxon>Nematoda</taxon>
        <taxon>Chromadorea</taxon>
        <taxon>Rhabditida</taxon>
        <taxon>Tylenchina</taxon>
        <taxon>Panagrolaimomorpha</taxon>
        <taxon>Strongyloidoidea</taxon>
        <taxon>Strongyloididae</taxon>
        <taxon>Strongyloides</taxon>
    </lineage>
</organism>
<dbReference type="Proteomes" id="UP000046392">
    <property type="component" value="Unplaced"/>
</dbReference>
<keyword evidence="4" id="KW-0187">Copper transport</keyword>
<comment type="similarity">
    <text evidence="4">Belongs to the copper transporter (Ctr) (TC 1.A.56) family. SLC31A subfamily.</text>
</comment>
<feature type="transmembrane region" description="Helical" evidence="4">
    <location>
        <begin position="113"/>
        <end position="131"/>
    </location>
</feature>
<dbReference type="GO" id="GO:0016020">
    <property type="term" value="C:membrane"/>
    <property type="evidence" value="ECO:0007669"/>
    <property type="project" value="UniProtKB-SubCell"/>
</dbReference>
<keyword evidence="4" id="KW-0406">Ion transport</keyword>
<protein>
    <recommendedName>
        <fullName evidence="4">Copper transport protein</fullName>
    </recommendedName>
</protein>
<keyword evidence="4" id="KW-0813">Transport</keyword>
<evidence type="ECO:0000256" key="1">
    <source>
        <dbReference type="ARBA" id="ARBA00022692"/>
    </source>
</evidence>
<evidence type="ECO:0000256" key="4">
    <source>
        <dbReference type="RuleBase" id="RU367022"/>
    </source>
</evidence>
<name>A0A0N5CDH2_STREA</name>
<keyword evidence="3 4" id="KW-0472">Membrane</keyword>
<evidence type="ECO:0000313" key="6">
    <source>
        <dbReference type="WBParaSite" id="SPAL_0001591600.1"/>
    </source>
</evidence>
<dbReference type="PANTHER" id="PTHR12483">
    <property type="entry name" value="SOLUTE CARRIER FAMILY 31 COPPER TRANSPORTERS"/>
    <property type="match status" value="1"/>
</dbReference>
<dbReference type="GO" id="GO:0005375">
    <property type="term" value="F:copper ion transmembrane transporter activity"/>
    <property type="evidence" value="ECO:0007669"/>
    <property type="project" value="UniProtKB-UniRule"/>
</dbReference>
<keyword evidence="2 4" id="KW-1133">Transmembrane helix</keyword>
<proteinExistence type="inferred from homology"/>
<evidence type="ECO:0000256" key="3">
    <source>
        <dbReference type="ARBA" id="ARBA00023136"/>
    </source>
</evidence>
<dbReference type="AlphaFoldDB" id="A0A0N5CDH2"/>
<dbReference type="Pfam" id="PF04145">
    <property type="entry name" value="Ctr"/>
    <property type="match status" value="2"/>
</dbReference>
<keyword evidence="1 4" id="KW-0812">Transmembrane</keyword>
<evidence type="ECO:0000313" key="5">
    <source>
        <dbReference type="Proteomes" id="UP000046392"/>
    </source>
</evidence>
<feature type="transmembrane region" description="Helical" evidence="4">
    <location>
        <begin position="88"/>
        <end position="107"/>
    </location>
</feature>
<dbReference type="PANTHER" id="PTHR12483:SF115">
    <property type="entry name" value="COPPER TRANSPORT PROTEIN"/>
    <property type="match status" value="1"/>
</dbReference>
<accession>A0A0N5CDH2</accession>
<reference evidence="6" key="1">
    <citation type="submission" date="2017-02" db="UniProtKB">
        <authorList>
            <consortium name="WormBaseParasite"/>
        </authorList>
    </citation>
    <scope>IDENTIFICATION</scope>
</reference>
<comment type="subcellular location">
    <subcellularLocation>
        <location evidence="4">Membrane</location>
        <topology evidence="4">Multi-pass membrane protein</topology>
    </subcellularLocation>
</comment>
<keyword evidence="4" id="KW-0186">Copper</keyword>
<dbReference type="InterPro" id="IPR007274">
    <property type="entry name" value="Cop_transporter"/>
</dbReference>
<sequence>MNNNKKMHMWTWFHSEINDTVLFKNWHITTVNDMVIACVIFICVGILLEALKWVRWRLDLIYGEKLENYNHKAFYLQIIDKVNILKTLLLILQMIISYILMLVFMTFSTWLCLSTTIGISVGYFVFGNRVFNSPENEMFLRKRKNNC</sequence>
<feature type="transmembrane region" description="Helical" evidence="4">
    <location>
        <begin position="34"/>
        <end position="51"/>
    </location>
</feature>
<keyword evidence="5" id="KW-1185">Reference proteome</keyword>